<sequence>MADQATEPVTTGSTRQRLLTVAERLLLDAGYDHVSVRAINAAAGANPAAVHYHFGSKDALVAALLEERLAPVWQDELRRLEQRRRGGWVPTVAELADVVLTPLADLAADPVGALRLHLLARVVLSGRRLDWTSRWFSLAPWIDLLHLARPDLSERQAAHRWALAFQLLLLHFGSPFGGTEHRPGVPTESLRAFVVAGLDAP</sequence>
<dbReference type="GO" id="GO:0000976">
    <property type="term" value="F:transcription cis-regulatory region binding"/>
    <property type="evidence" value="ECO:0007669"/>
    <property type="project" value="TreeGrafter"/>
</dbReference>
<dbReference type="Pfam" id="PF00440">
    <property type="entry name" value="TetR_N"/>
    <property type="match status" value="1"/>
</dbReference>
<dbReference type="PROSITE" id="PS01081">
    <property type="entry name" value="HTH_TETR_1"/>
    <property type="match status" value="1"/>
</dbReference>
<accession>A0A2V4APP7</accession>
<dbReference type="PANTHER" id="PTHR30055:SF235">
    <property type="entry name" value="TRANSCRIPTIONAL REGULATORY PROTEIN"/>
    <property type="match status" value="1"/>
</dbReference>
<comment type="caution">
    <text evidence="2">The sequence shown here is derived from an EMBL/GenBank/DDBJ whole genome shotgun (WGS) entry which is preliminary data.</text>
</comment>
<dbReference type="SUPFAM" id="SSF46689">
    <property type="entry name" value="Homeodomain-like"/>
    <property type="match status" value="1"/>
</dbReference>
<dbReference type="RefSeq" id="WP_112283283.1">
    <property type="nucleotide sequence ID" value="NZ_MASW01000005.1"/>
</dbReference>
<dbReference type="InterPro" id="IPR009057">
    <property type="entry name" value="Homeodomain-like_sf"/>
</dbReference>
<dbReference type="PRINTS" id="PR00455">
    <property type="entry name" value="HTHTETR"/>
</dbReference>
<dbReference type="PANTHER" id="PTHR30055">
    <property type="entry name" value="HTH-TYPE TRANSCRIPTIONAL REGULATOR RUTR"/>
    <property type="match status" value="1"/>
</dbReference>
<evidence type="ECO:0000313" key="2">
    <source>
        <dbReference type="EMBL" id="PXY22683.1"/>
    </source>
</evidence>
<dbReference type="Proteomes" id="UP000249915">
    <property type="component" value="Unassembled WGS sequence"/>
</dbReference>
<proteinExistence type="predicted"/>
<reference evidence="2 3" key="1">
    <citation type="submission" date="2016-07" db="EMBL/GenBank/DDBJ databases">
        <title>Draft genome sequence of Prauserella muralis DSM 45305, isolated from a mould-covered wall in an indoor environment.</title>
        <authorList>
            <person name="Ruckert C."/>
            <person name="Albersmeier A."/>
            <person name="Jiang C.-L."/>
            <person name="Jiang Y."/>
            <person name="Kalinowski J."/>
            <person name="Schneider O."/>
            <person name="Winkler A."/>
            <person name="Zotchev S.B."/>
        </authorList>
    </citation>
    <scope>NUCLEOTIDE SEQUENCE [LARGE SCALE GENOMIC DNA]</scope>
    <source>
        <strain evidence="2 3">DSM 45305</strain>
    </source>
</reference>
<dbReference type="GO" id="GO:0003700">
    <property type="term" value="F:DNA-binding transcription factor activity"/>
    <property type="evidence" value="ECO:0007669"/>
    <property type="project" value="TreeGrafter"/>
</dbReference>
<dbReference type="OrthoDB" id="2356263at2"/>
<dbReference type="PROSITE" id="PS50977">
    <property type="entry name" value="HTH_TETR_2"/>
    <property type="match status" value="1"/>
</dbReference>
<evidence type="ECO:0000256" key="1">
    <source>
        <dbReference type="ARBA" id="ARBA00023125"/>
    </source>
</evidence>
<keyword evidence="1" id="KW-0238">DNA-binding</keyword>
<organism evidence="2 3">
    <name type="scientific">Prauserella muralis</name>
    <dbReference type="NCBI Taxonomy" id="588067"/>
    <lineage>
        <taxon>Bacteria</taxon>
        <taxon>Bacillati</taxon>
        <taxon>Actinomycetota</taxon>
        <taxon>Actinomycetes</taxon>
        <taxon>Pseudonocardiales</taxon>
        <taxon>Pseudonocardiaceae</taxon>
        <taxon>Prauserella</taxon>
    </lineage>
</organism>
<dbReference type="InterPro" id="IPR001647">
    <property type="entry name" value="HTH_TetR"/>
</dbReference>
<keyword evidence="3" id="KW-1185">Reference proteome</keyword>
<gene>
    <name evidence="2" type="ORF">BAY60_22975</name>
</gene>
<name>A0A2V4APP7_9PSEU</name>
<dbReference type="AlphaFoldDB" id="A0A2V4APP7"/>
<protein>
    <submittedName>
        <fullName evidence="2">TetR family transcriptional regulator</fullName>
    </submittedName>
</protein>
<dbReference type="InterPro" id="IPR050109">
    <property type="entry name" value="HTH-type_TetR-like_transc_reg"/>
</dbReference>
<dbReference type="EMBL" id="MASW01000005">
    <property type="protein sequence ID" value="PXY22683.1"/>
    <property type="molecule type" value="Genomic_DNA"/>
</dbReference>
<evidence type="ECO:0000313" key="3">
    <source>
        <dbReference type="Proteomes" id="UP000249915"/>
    </source>
</evidence>
<dbReference type="InterPro" id="IPR023772">
    <property type="entry name" value="DNA-bd_HTH_TetR-type_CS"/>
</dbReference>
<dbReference type="Gene3D" id="1.10.357.10">
    <property type="entry name" value="Tetracycline Repressor, domain 2"/>
    <property type="match status" value="1"/>
</dbReference>